<dbReference type="EMBL" id="LAZR01014569">
    <property type="protein sequence ID" value="KKM16910.1"/>
    <property type="molecule type" value="Genomic_DNA"/>
</dbReference>
<organism evidence="1">
    <name type="scientific">marine sediment metagenome</name>
    <dbReference type="NCBI Taxonomy" id="412755"/>
    <lineage>
        <taxon>unclassified sequences</taxon>
        <taxon>metagenomes</taxon>
        <taxon>ecological metagenomes</taxon>
    </lineage>
</organism>
<protein>
    <submittedName>
        <fullName evidence="1">Uncharacterized protein</fullName>
    </submittedName>
</protein>
<gene>
    <name evidence="1" type="ORF">LCGC14_1681080</name>
</gene>
<accession>A0A0F9KNK6</accession>
<name>A0A0F9KNK6_9ZZZZ</name>
<feature type="non-terminal residue" evidence="1">
    <location>
        <position position="41"/>
    </location>
</feature>
<reference evidence="1" key="1">
    <citation type="journal article" date="2015" name="Nature">
        <title>Complex archaea that bridge the gap between prokaryotes and eukaryotes.</title>
        <authorList>
            <person name="Spang A."/>
            <person name="Saw J.H."/>
            <person name="Jorgensen S.L."/>
            <person name="Zaremba-Niedzwiedzka K."/>
            <person name="Martijn J."/>
            <person name="Lind A.E."/>
            <person name="van Eijk R."/>
            <person name="Schleper C."/>
            <person name="Guy L."/>
            <person name="Ettema T.J."/>
        </authorList>
    </citation>
    <scope>NUCLEOTIDE SEQUENCE</scope>
</reference>
<proteinExistence type="predicted"/>
<comment type="caution">
    <text evidence="1">The sequence shown here is derived from an EMBL/GenBank/DDBJ whole genome shotgun (WGS) entry which is preliminary data.</text>
</comment>
<dbReference type="AlphaFoldDB" id="A0A0F9KNK6"/>
<sequence length="41" mass="5028">MEFKRFIKTILFWEILQGLWLTLSNLPPHKAVTRQYPEEPR</sequence>
<evidence type="ECO:0000313" key="1">
    <source>
        <dbReference type="EMBL" id="KKM16910.1"/>
    </source>
</evidence>